<sequence length="401" mass="42000">MAEAEPGPAVGRRKRSPRFDDIAQAAGVSASTVNRVLNELGSVAPATRERVVAAARALAVPRVLPDTRHGLTRLDVVLTRSDTPFFRRLELALARAGQMLDRRVLLQRLTVDVRDADGEAGDRRLAEAIARHRWRRDGLLVLARDSTPVREALRAQRAAGVPVALLMSEIATLHGAHYAGIDNLQAGRCAGHLLARLNAQAPPGSRVLVITNALSFRAHADRVEGCRAALAQHAPQLTVGAAVECHDDADRCHLVLREALAGPQPPVAVYATGAGGAGIAAALRQAGAAAGAAGTAGAAAMAGTAGAGHGGPAPRIAWIGHELSDEHRASLREGLLDLVIDQAPDDQVAGALQHLLHACGHVDAPPERAPTEFRLFSAEHLPRGAGPSYLDAPLGGHWPRL</sequence>
<evidence type="ECO:0000313" key="6">
    <source>
        <dbReference type="Proteomes" id="UP001368500"/>
    </source>
</evidence>
<protein>
    <submittedName>
        <fullName evidence="5">LacI family DNA-binding transcriptional regulator</fullName>
    </submittedName>
</protein>
<feature type="domain" description="HTH lacI-type" evidence="4">
    <location>
        <begin position="17"/>
        <end position="58"/>
    </location>
</feature>
<reference evidence="5 6" key="1">
    <citation type="submission" date="2024-04" db="EMBL/GenBank/DDBJ databases">
        <title>Novel species of the genus Ideonella isolated from streams.</title>
        <authorList>
            <person name="Lu H."/>
        </authorList>
    </citation>
    <scope>NUCLEOTIDE SEQUENCE [LARGE SCALE GENOMIC DNA]</scope>
    <source>
        <strain evidence="5 6">BYS139W</strain>
    </source>
</reference>
<gene>
    <name evidence="5" type="ORF">AACH11_15885</name>
</gene>
<dbReference type="EMBL" id="JBBUTF010000014">
    <property type="protein sequence ID" value="MEK8027444.1"/>
    <property type="molecule type" value="Genomic_DNA"/>
</dbReference>
<dbReference type="SUPFAM" id="SSF47413">
    <property type="entry name" value="lambda repressor-like DNA-binding domains"/>
    <property type="match status" value="1"/>
</dbReference>
<evidence type="ECO:0000256" key="1">
    <source>
        <dbReference type="ARBA" id="ARBA00023015"/>
    </source>
</evidence>
<organism evidence="5 6">
    <name type="scientific">Pseudaquabacterium rugosum</name>
    <dbReference type="NCBI Taxonomy" id="2984194"/>
    <lineage>
        <taxon>Bacteria</taxon>
        <taxon>Pseudomonadati</taxon>
        <taxon>Pseudomonadota</taxon>
        <taxon>Betaproteobacteria</taxon>
        <taxon>Burkholderiales</taxon>
        <taxon>Sphaerotilaceae</taxon>
        <taxon>Pseudaquabacterium</taxon>
    </lineage>
</organism>
<keyword evidence="3" id="KW-0804">Transcription</keyword>
<dbReference type="Gene3D" id="1.10.260.40">
    <property type="entry name" value="lambda repressor-like DNA-binding domains"/>
    <property type="match status" value="1"/>
</dbReference>
<dbReference type="SMART" id="SM00354">
    <property type="entry name" value="HTH_LACI"/>
    <property type="match status" value="1"/>
</dbReference>
<evidence type="ECO:0000256" key="3">
    <source>
        <dbReference type="ARBA" id="ARBA00023163"/>
    </source>
</evidence>
<dbReference type="Proteomes" id="UP001368500">
    <property type="component" value="Unassembled WGS sequence"/>
</dbReference>
<proteinExistence type="predicted"/>
<evidence type="ECO:0000313" key="5">
    <source>
        <dbReference type="EMBL" id="MEK8027444.1"/>
    </source>
</evidence>
<dbReference type="CDD" id="cd06307">
    <property type="entry name" value="PBP1_sugar_binding"/>
    <property type="match status" value="1"/>
</dbReference>
<comment type="caution">
    <text evidence="5">The sequence shown here is derived from an EMBL/GenBank/DDBJ whole genome shotgun (WGS) entry which is preliminary data.</text>
</comment>
<dbReference type="Gene3D" id="3.40.50.2300">
    <property type="match status" value="2"/>
</dbReference>
<dbReference type="GO" id="GO:0003677">
    <property type="term" value="F:DNA binding"/>
    <property type="evidence" value="ECO:0007669"/>
    <property type="project" value="UniProtKB-KW"/>
</dbReference>
<dbReference type="Pfam" id="PF13407">
    <property type="entry name" value="Peripla_BP_4"/>
    <property type="match status" value="1"/>
</dbReference>
<dbReference type="CDD" id="cd01392">
    <property type="entry name" value="HTH_LacI"/>
    <property type="match status" value="1"/>
</dbReference>
<dbReference type="PANTHER" id="PTHR30146">
    <property type="entry name" value="LACI-RELATED TRANSCRIPTIONAL REPRESSOR"/>
    <property type="match status" value="1"/>
</dbReference>
<keyword evidence="1" id="KW-0805">Transcription regulation</keyword>
<keyword evidence="2 5" id="KW-0238">DNA-binding</keyword>
<evidence type="ECO:0000259" key="4">
    <source>
        <dbReference type="PROSITE" id="PS50932"/>
    </source>
</evidence>
<dbReference type="InterPro" id="IPR010982">
    <property type="entry name" value="Lambda_DNA-bd_dom_sf"/>
</dbReference>
<dbReference type="InterPro" id="IPR025997">
    <property type="entry name" value="SBP_2_dom"/>
</dbReference>
<dbReference type="InterPro" id="IPR028082">
    <property type="entry name" value="Peripla_BP_I"/>
</dbReference>
<dbReference type="PANTHER" id="PTHR30146:SF152">
    <property type="entry name" value="TRANSCRIPTIONAL REGULATORY PROTEIN"/>
    <property type="match status" value="1"/>
</dbReference>
<dbReference type="SUPFAM" id="SSF53822">
    <property type="entry name" value="Periplasmic binding protein-like I"/>
    <property type="match status" value="1"/>
</dbReference>
<evidence type="ECO:0000256" key="2">
    <source>
        <dbReference type="ARBA" id="ARBA00023125"/>
    </source>
</evidence>
<dbReference type="InterPro" id="IPR000843">
    <property type="entry name" value="HTH_LacI"/>
</dbReference>
<name>A0ABU9BC09_9BURK</name>
<dbReference type="Pfam" id="PF00356">
    <property type="entry name" value="LacI"/>
    <property type="match status" value="1"/>
</dbReference>
<dbReference type="PROSITE" id="PS50932">
    <property type="entry name" value="HTH_LACI_2"/>
    <property type="match status" value="1"/>
</dbReference>
<accession>A0ABU9BC09</accession>
<keyword evidence="6" id="KW-1185">Reference proteome</keyword>